<organism evidence="8 9">
    <name type="scientific">Fibroporia radiculosa</name>
    <dbReference type="NCBI Taxonomy" id="599839"/>
    <lineage>
        <taxon>Eukaryota</taxon>
        <taxon>Fungi</taxon>
        <taxon>Dikarya</taxon>
        <taxon>Basidiomycota</taxon>
        <taxon>Agaricomycotina</taxon>
        <taxon>Agaricomycetes</taxon>
        <taxon>Polyporales</taxon>
        <taxon>Fibroporiaceae</taxon>
        <taxon>Fibroporia</taxon>
    </lineage>
</organism>
<dbReference type="PANTHER" id="PTHR45649:SF9">
    <property type="entry name" value="AMINO-ACID PERMEASE 2"/>
    <property type="match status" value="1"/>
</dbReference>
<dbReference type="AlphaFoldDB" id="J4GAZ3"/>
<gene>
    <name evidence="8" type="ORF">FIBRA_06268</name>
</gene>
<reference evidence="8 9" key="1">
    <citation type="journal article" date="2012" name="Appl. Environ. Microbiol.">
        <title>Short-read sequencing for genomic analysis of the brown rot fungus Fibroporia radiculosa.</title>
        <authorList>
            <person name="Tang J.D."/>
            <person name="Perkins A.D."/>
            <person name="Sonstegard T.S."/>
            <person name="Schroeder S.G."/>
            <person name="Burgess S.C."/>
            <person name="Diehl S.V."/>
        </authorList>
    </citation>
    <scope>NUCLEOTIDE SEQUENCE [LARGE SCALE GENOMIC DNA]</scope>
    <source>
        <strain evidence="8 9">TFFH 294</strain>
    </source>
</reference>
<dbReference type="OrthoDB" id="10054429at2759"/>
<evidence type="ECO:0000256" key="4">
    <source>
        <dbReference type="ARBA" id="ARBA00022989"/>
    </source>
</evidence>
<dbReference type="Pfam" id="PF13520">
    <property type="entry name" value="AA_permease_2"/>
    <property type="match status" value="1"/>
</dbReference>
<comment type="subcellular location">
    <subcellularLocation>
        <location evidence="1">Membrane</location>
        <topology evidence="1">Multi-pass membrane protein</topology>
    </subcellularLocation>
</comment>
<keyword evidence="5 7" id="KW-0472">Membrane</keyword>
<dbReference type="GO" id="GO:0016020">
    <property type="term" value="C:membrane"/>
    <property type="evidence" value="ECO:0007669"/>
    <property type="project" value="UniProtKB-SubCell"/>
</dbReference>
<keyword evidence="9" id="KW-1185">Reference proteome</keyword>
<feature type="region of interest" description="Disordered" evidence="6">
    <location>
        <begin position="555"/>
        <end position="574"/>
    </location>
</feature>
<evidence type="ECO:0000256" key="6">
    <source>
        <dbReference type="SAM" id="MobiDB-lite"/>
    </source>
</evidence>
<feature type="transmembrane region" description="Helical" evidence="7">
    <location>
        <begin position="441"/>
        <end position="463"/>
    </location>
</feature>
<feature type="compositionally biased region" description="Basic and acidic residues" evidence="6">
    <location>
        <begin position="1"/>
        <end position="27"/>
    </location>
</feature>
<feature type="transmembrane region" description="Helical" evidence="7">
    <location>
        <begin position="142"/>
        <end position="162"/>
    </location>
</feature>
<feature type="transmembrane region" description="Helical" evidence="7">
    <location>
        <begin position="483"/>
        <end position="505"/>
    </location>
</feature>
<evidence type="ECO:0000256" key="2">
    <source>
        <dbReference type="ARBA" id="ARBA00022448"/>
    </source>
</evidence>
<name>J4GAZ3_9APHY</name>
<feature type="transmembrane region" description="Helical" evidence="7">
    <location>
        <begin position="182"/>
        <end position="206"/>
    </location>
</feature>
<evidence type="ECO:0000256" key="5">
    <source>
        <dbReference type="ARBA" id="ARBA00023136"/>
    </source>
</evidence>
<dbReference type="InParanoid" id="J4GAZ3"/>
<protein>
    <recommendedName>
        <fullName evidence="10">Amino acid permease/ SLC12A domain-containing protein</fullName>
    </recommendedName>
</protein>
<proteinExistence type="predicted"/>
<accession>J4GAZ3</accession>
<feature type="compositionally biased region" description="Basic and acidic residues" evidence="6">
    <location>
        <begin position="557"/>
        <end position="574"/>
    </location>
</feature>
<dbReference type="FunCoup" id="J4GAZ3">
    <property type="interactions" value="14"/>
</dbReference>
<evidence type="ECO:0000313" key="9">
    <source>
        <dbReference type="Proteomes" id="UP000006352"/>
    </source>
</evidence>
<dbReference type="GeneID" id="24099019"/>
<evidence type="ECO:0000256" key="7">
    <source>
        <dbReference type="SAM" id="Phobius"/>
    </source>
</evidence>
<dbReference type="Proteomes" id="UP000006352">
    <property type="component" value="Unassembled WGS sequence"/>
</dbReference>
<evidence type="ECO:0000256" key="1">
    <source>
        <dbReference type="ARBA" id="ARBA00004141"/>
    </source>
</evidence>
<dbReference type="STRING" id="599839.J4GAZ3"/>
<keyword evidence="3 7" id="KW-0812">Transmembrane</keyword>
<dbReference type="PANTHER" id="PTHR45649">
    <property type="entry name" value="AMINO-ACID PERMEASE BAT1"/>
    <property type="match status" value="1"/>
</dbReference>
<dbReference type="Gene3D" id="1.20.1740.10">
    <property type="entry name" value="Amino acid/polyamine transporter I"/>
    <property type="match status" value="1"/>
</dbReference>
<sequence>MFEPKDLATMSHDDKTPSRSPRADVDARSVVTSRSGSMNDDDRLLEEMGYVPSFKREFSNLATVNNQLLISNIMGLCSSVATTFNTPLLTGGPASVTWCWILGACMCFTLGSSIAEIVSAFPTCGGLYTASAQLCPPRHRAIVGWIVGWLNLLGQVAGLASTEFGLANMIWAAVVVAKNGNYVVTQGMTVGLFAGLLVFNGILNCLATRQLAHITKGFVFVNLGTTTLIIIVLLAMTPRSEMHPAGYVFGSDGLVNQTGGWNNGLAFLFGLLSVQWTMTDYDATAHISEEVKRAAYAAPAAIFIAVIGTGLLGWLLNIVVILCSGPLENLPGASGSAFLEIMVLRIGTPGALFLWVMVHAPASTACNSSSRLYSPEFGLFDCVLRLSDVPPGLFSDALPDGGYFGQVTSWTTTPLRAVWFTTIVSILPGLLDLASPIAANAIFALCAIALDSSYIIPIFLRRLYRNHPEVTFKPGPFYMGDGILGWAANLACICWTLFVCVIFCIPTELPVTQSNMNYASVITCGVIILSGLWFVCGAHRHYKGPSSNVPKFGDAVANRDSRDHENEKQGIEQA</sequence>
<feature type="region of interest" description="Disordered" evidence="6">
    <location>
        <begin position="1"/>
        <end position="38"/>
    </location>
</feature>
<dbReference type="GO" id="GO:0022857">
    <property type="term" value="F:transmembrane transporter activity"/>
    <property type="evidence" value="ECO:0007669"/>
    <property type="project" value="InterPro"/>
</dbReference>
<evidence type="ECO:0008006" key="10">
    <source>
        <dbReference type="Google" id="ProtNLM"/>
    </source>
</evidence>
<feature type="transmembrane region" description="Helical" evidence="7">
    <location>
        <begin position="417"/>
        <end position="434"/>
    </location>
</feature>
<feature type="transmembrane region" description="Helical" evidence="7">
    <location>
        <begin position="337"/>
        <end position="358"/>
    </location>
</feature>
<keyword evidence="4 7" id="KW-1133">Transmembrane helix</keyword>
<feature type="transmembrane region" description="Helical" evidence="7">
    <location>
        <begin position="300"/>
        <end position="325"/>
    </location>
</feature>
<dbReference type="InterPro" id="IPR002293">
    <property type="entry name" value="AA/rel_permease1"/>
</dbReference>
<dbReference type="RefSeq" id="XP_012183391.1">
    <property type="nucleotide sequence ID" value="XM_012328001.1"/>
</dbReference>
<evidence type="ECO:0000256" key="3">
    <source>
        <dbReference type="ARBA" id="ARBA00022692"/>
    </source>
</evidence>
<feature type="transmembrane region" description="Helical" evidence="7">
    <location>
        <begin position="218"/>
        <end position="237"/>
    </location>
</feature>
<evidence type="ECO:0000313" key="8">
    <source>
        <dbReference type="EMBL" id="CCM04108.1"/>
    </source>
</evidence>
<keyword evidence="2" id="KW-0813">Transport</keyword>
<dbReference type="HOGENOM" id="CLU_004495_0_3_1"/>
<feature type="transmembrane region" description="Helical" evidence="7">
    <location>
        <begin position="517"/>
        <end position="535"/>
    </location>
</feature>
<dbReference type="EMBL" id="HE797141">
    <property type="protein sequence ID" value="CCM04108.1"/>
    <property type="molecule type" value="Genomic_DNA"/>
</dbReference>